<comment type="caution">
    <text evidence="1">The sequence shown here is derived from an EMBL/GenBank/DDBJ whole genome shotgun (WGS) entry which is preliminary data.</text>
</comment>
<organism evidence="1 2">
    <name type="scientific">Marchantia polymorpha subsp. ruderalis</name>
    <dbReference type="NCBI Taxonomy" id="1480154"/>
    <lineage>
        <taxon>Eukaryota</taxon>
        <taxon>Viridiplantae</taxon>
        <taxon>Streptophyta</taxon>
        <taxon>Embryophyta</taxon>
        <taxon>Marchantiophyta</taxon>
        <taxon>Marchantiopsida</taxon>
        <taxon>Marchantiidae</taxon>
        <taxon>Marchantiales</taxon>
        <taxon>Marchantiaceae</taxon>
        <taxon>Marchantia</taxon>
    </lineage>
</organism>
<sequence>MDFNSGKYRGVSISSLLFFSLLRSKSAMPRLLGISGSLQNIVIASESAACRENAHPQTNLGAFRWTGLGRTAGLKRMSSSGIGDGERRGMPFVPFAGARKKKKKKMDVLACIGDCRQDNSSEVVQTPAFGWTVMVMDQRDWFHRWDALADELSTLGTGHSLWPCEDFGDSGILGS</sequence>
<accession>A0A176WIA6</accession>
<dbReference type="AlphaFoldDB" id="A0A176WIA6"/>
<gene>
    <name evidence="1" type="ORF">AXG93_3017s1440</name>
</gene>
<dbReference type="Proteomes" id="UP000077202">
    <property type="component" value="Unassembled WGS sequence"/>
</dbReference>
<proteinExistence type="predicted"/>
<name>A0A176WIA6_MARPO</name>
<evidence type="ECO:0000313" key="1">
    <source>
        <dbReference type="EMBL" id="OAE32373.1"/>
    </source>
</evidence>
<evidence type="ECO:0000313" key="2">
    <source>
        <dbReference type="Proteomes" id="UP000077202"/>
    </source>
</evidence>
<dbReference type="EMBL" id="LVLJ01000840">
    <property type="protein sequence ID" value="OAE32373.1"/>
    <property type="molecule type" value="Genomic_DNA"/>
</dbReference>
<reference evidence="1" key="1">
    <citation type="submission" date="2016-03" db="EMBL/GenBank/DDBJ databases">
        <title>Mechanisms controlling the formation of the plant cell surface in tip-growing cells are functionally conserved among land plants.</title>
        <authorList>
            <person name="Honkanen S."/>
            <person name="Jones V.A."/>
            <person name="Morieri G."/>
            <person name="Champion C."/>
            <person name="Hetherington A.J."/>
            <person name="Kelly S."/>
            <person name="Saint-Marcoux D."/>
            <person name="Proust H."/>
            <person name="Prescott H."/>
            <person name="Dolan L."/>
        </authorList>
    </citation>
    <scope>NUCLEOTIDE SEQUENCE [LARGE SCALE GENOMIC DNA]</scope>
    <source>
        <tissue evidence="1">Whole gametophyte</tissue>
    </source>
</reference>
<keyword evidence="2" id="KW-1185">Reference proteome</keyword>
<protein>
    <submittedName>
        <fullName evidence="1">Uncharacterized protein</fullName>
    </submittedName>
</protein>